<keyword evidence="2" id="KW-1185">Reference proteome</keyword>
<sequence>MAQKALAVEVCSRAGRVAIRGTINVCISETVMPAAASTLMIAPLRGAACVELMDLLRIPHHMHHAYSV</sequence>
<organism evidence="1 2">
    <name type="scientific">Nonomuraea rosea</name>
    <dbReference type="NCBI Taxonomy" id="638574"/>
    <lineage>
        <taxon>Bacteria</taxon>
        <taxon>Bacillati</taxon>
        <taxon>Actinomycetota</taxon>
        <taxon>Actinomycetes</taxon>
        <taxon>Streptosporangiales</taxon>
        <taxon>Streptosporangiaceae</taxon>
        <taxon>Nonomuraea</taxon>
    </lineage>
</organism>
<evidence type="ECO:0000313" key="2">
    <source>
        <dbReference type="Proteomes" id="UP001500630"/>
    </source>
</evidence>
<protein>
    <submittedName>
        <fullName evidence="1">Uncharacterized protein</fullName>
    </submittedName>
</protein>
<dbReference type="EMBL" id="BAABDQ010000049">
    <property type="protein sequence ID" value="GAA3612989.1"/>
    <property type="molecule type" value="Genomic_DNA"/>
</dbReference>
<gene>
    <name evidence="1" type="ORF">GCM10022419_117510</name>
</gene>
<comment type="caution">
    <text evidence="1">The sequence shown here is derived from an EMBL/GenBank/DDBJ whole genome shotgun (WGS) entry which is preliminary data.</text>
</comment>
<name>A0ABP6ZN37_9ACTN</name>
<proteinExistence type="predicted"/>
<evidence type="ECO:0000313" key="1">
    <source>
        <dbReference type="EMBL" id="GAA3612989.1"/>
    </source>
</evidence>
<dbReference type="Proteomes" id="UP001500630">
    <property type="component" value="Unassembled WGS sequence"/>
</dbReference>
<reference evidence="2" key="1">
    <citation type="journal article" date="2019" name="Int. J. Syst. Evol. Microbiol.">
        <title>The Global Catalogue of Microorganisms (GCM) 10K type strain sequencing project: providing services to taxonomists for standard genome sequencing and annotation.</title>
        <authorList>
            <consortium name="The Broad Institute Genomics Platform"/>
            <consortium name="The Broad Institute Genome Sequencing Center for Infectious Disease"/>
            <person name="Wu L."/>
            <person name="Ma J."/>
        </authorList>
    </citation>
    <scope>NUCLEOTIDE SEQUENCE [LARGE SCALE GENOMIC DNA]</scope>
    <source>
        <strain evidence="2">JCM 17326</strain>
    </source>
</reference>
<accession>A0ABP6ZN37</accession>